<feature type="domain" description="C2H2-type" evidence="14">
    <location>
        <begin position="478"/>
        <end position="503"/>
    </location>
</feature>
<feature type="domain" description="C2H2-type" evidence="14">
    <location>
        <begin position="704"/>
        <end position="731"/>
    </location>
</feature>
<evidence type="ECO:0000313" key="15">
    <source>
        <dbReference type="Ensembl" id="ENSATEP00000077880.1"/>
    </source>
</evidence>
<evidence type="ECO:0000256" key="4">
    <source>
        <dbReference type="ARBA" id="ARBA00022723"/>
    </source>
</evidence>
<feature type="domain" description="C2H2-type" evidence="14">
    <location>
        <begin position="619"/>
        <end position="647"/>
    </location>
</feature>
<dbReference type="FunFam" id="3.30.160.60:FF:000097">
    <property type="entry name" value="Zinc finger protein"/>
    <property type="match status" value="1"/>
</dbReference>
<feature type="domain" description="C2H2-type" evidence="14">
    <location>
        <begin position="816"/>
        <end position="843"/>
    </location>
</feature>
<feature type="domain" description="C2H2-type" evidence="14">
    <location>
        <begin position="538"/>
        <end position="569"/>
    </location>
</feature>
<dbReference type="FunFam" id="3.30.160.60:FF:000624">
    <property type="entry name" value="zinc finger protein 697"/>
    <property type="match status" value="2"/>
</dbReference>
<keyword evidence="7" id="KW-0862">Zinc</keyword>
<feature type="region of interest" description="Disordered" evidence="13">
    <location>
        <begin position="414"/>
        <end position="442"/>
    </location>
</feature>
<evidence type="ECO:0000256" key="6">
    <source>
        <dbReference type="ARBA" id="ARBA00022771"/>
    </source>
</evidence>
<evidence type="ECO:0000256" key="10">
    <source>
        <dbReference type="ARBA" id="ARBA00023163"/>
    </source>
</evidence>
<feature type="domain" description="C2H2-type" evidence="14">
    <location>
        <begin position="450"/>
        <end position="477"/>
    </location>
</feature>
<evidence type="ECO:0000256" key="7">
    <source>
        <dbReference type="ARBA" id="ARBA00022833"/>
    </source>
</evidence>
<dbReference type="PANTHER" id="PTHR24376:SF241">
    <property type="entry name" value="ZINC FINGER PROTEIN 33A"/>
    <property type="match status" value="1"/>
</dbReference>
<reference evidence="15" key="2">
    <citation type="submission" date="2025-08" db="UniProtKB">
        <authorList>
            <consortium name="Ensembl"/>
        </authorList>
    </citation>
    <scope>IDENTIFICATION</scope>
</reference>
<dbReference type="GO" id="GO:0005634">
    <property type="term" value="C:nucleus"/>
    <property type="evidence" value="ECO:0007669"/>
    <property type="project" value="UniProtKB-SubCell"/>
</dbReference>
<keyword evidence="6 12" id="KW-0863">Zinc-finger</keyword>
<proteinExistence type="inferred from homology"/>
<dbReference type="InterPro" id="IPR036236">
    <property type="entry name" value="Znf_C2H2_sf"/>
</dbReference>
<dbReference type="Proteomes" id="UP000265040">
    <property type="component" value="Chromosome 23"/>
</dbReference>
<name>A0AAQ6IKG0_ANATE</name>
<comment type="function">
    <text evidence="1">May be involved in transcriptional regulation.</text>
</comment>
<keyword evidence="10" id="KW-0804">Transcription</keyword>
<dbReference type="FunFam" id="3.30.160.60:FF:000512">
    <property type="entry name" value="zinc finger protein 197 isoform X1"/>
    <property type="match status" value="1"/>
</dbReference>
<dbReference type="FunFam" id="3.30.160.60:FF:000028">
    <property type="entry name" value="zinc finger protein 90 homolog"/>
    <property type="match status" value="1"/>
</dbReference>
<feature type="domain" description="C2H2-type" evidence="14">
    <location>
        <begin position="370"/>
        <end position="399"/>
    </location>
</feature>
<dbReference type="Pfam" id="PF14973">
    <property type="entry name" value="TINF2_N"/>
    <property type="match status" value="1"/>
</dbReference>
<evidence type="ECO:0000256" key="2">
    <source>
        <dbReference type="ARBA" id="ARBA00004123"/>
    </source>
</evidence>
<keyword evidence="4" id="KW-0479">Metal-binding</keyword>
<dbReference type="AlphaFoldDB" id="A0AAQ6IKG0"/>
<protein>
    <recommendedName>
        <fullName evidence="14">C2H2-type domain-containing protein</fullName>
    </recommendedName>
</protein>
<dbReference type="Gene3D" id="3.30.160.60">
    <property type="entry name" value="Classic Zinc Finger"/>
    <property type="match status" value="16"/>
</dbReference>
<sequence length="912" mass="106155">MLIHFPDPPLLLPSLRLFIPPLRLVSAAMWQVLQRGNVQDYGLVEEFICTVTEIVPELLNADQKAQLLLGLRARVVLELCRTEQITDTETIEMHLERIKSLVSTWAPCFAEVEFPESNFVDQVELLLKDREEKEKFFQDVFPTDFGPEYDSALQMLMLDFLSRIEKLLPVPDIQQTAAMLSAVPSALEECVHSVPDPQHLRTVLLYHTTLGHFDLSGEFCLGSAAMRRHLEIHSANRDLRYKCANCDKRFRDHYDMNRHNMRVHEKEDLSTNVKEEDLGDPSTSDTSENKNCALCGKYFARRVDMDRHMKSHSEDRPYKCSFCEKKFKNPYVLKRHQREICNSREQKNRILPCTADIAKHLRSHTEERPFICITCEKGFKYKDTLKKHQIIHGHEGIREEQSKTVEQILAEADNNCDDSSGLDKKEENPVAPTDTSTESPSAPVHKKLLKVCPVCSRAFDNIKTLNRHIQCHTDDRPYHCVHCKKRFKHMHGLKRHQIYAICHKKITRFSWKKELRAGPSQSEATSADPQQGPLKIPVWCSNCGKHFEYLSALKEHQENVCKVELGEIMKCDDCGKEFKSMTMLKVHQRIHDPLYCKECGKILANEAAFERHKLMHRPMQCTMCDKTFTLLRRLREHYEKQHNFSGPYPCAQCDKTFIQLSYLAIHQRIHKGEFPYICDMCPEKFRSSNCLTVHQRKHTGEKPFLCWQCGKCYRSASELTVHMGTHSEERPWACTQCEMAYRTKVQLTNHVEQIHIGVRYPCNSCGKQFMKETSLKRHELIHTGERPHQCTVCGKTFLTANELRLHNRYHTGERPYKCEVCGKAFIQSGYLKSHMRIHTGEKPFKCDVCDKGFRLSYHMKKHRRTHTGKPKSYICEECGLAFLLKKSLWEHSLTHNVKIEPPFTDEVRIEFQ</sequence>
<feature type="domain" description="C2H2-type" evidence="14">
    <location>
        <begin position="844"/>
        <end position="871"/>
    </location>
</feature>
<feature type="domain" description="C2H2-type" evidence="14">
    <location>
        <begin position="318"/>
        <end position="347"/>
    </location>
</feature>
<dbReference type="InterPro" id="IPR029400">
    <property type="entry name" value="TINF2_N"/>
</dbReference>
<feature type="domain" description="C2H2-type" evidence="14">
    <location>
        <begin position="732"/>
        <end position="760"/>
    </location>
</feature>
<feature type="domain" description="C2H2-type" evidence="14">
    <location>
        <begin position="788"/>
        <end position="815"/>
    </location>
</feature>
<feature type="domain" description="C2H2-type" evidence="14">
    <location>
        <begin position="241"/>
        <end position="269"/>
    </location>
</feature>
<dbReference type="Pfam" id="PF00096">
    <property type="entry name" value="zf-C2H2"/>
    <property type="match status" value="8"/>
</dbReference>
<dbReference type="PANTHER" id="PTHR24376">
    <property type="entry name" value="ZINC FINGER PROTEIN"/>
    <property type="match status" value="1"/>
</dbReference>
<evidence type="ECO:0000313" key="16">
    <source>
        <dbReference type="Proteomes" id="UP000265040"/>
    </source>
</evidence>
<accession>A0AAQ6IKG0</accession>
<feature type="domain" description="C2H2-type" evidence="14">
    <location>
        <begin position="648"/>
        <end position="675"/>
    </location>
</feature>
<keyword evidence="16" id="KW-1185">Reference proteome</keyword>
<dbReference type="PROSITE" id="PS00028">
    <property type="entry name" value="ZINC_FINGER_C2H2_1"/>
    <property type="match status" value="15"/>
</dbReference>
<evidence type="ECO:0000256" key="8">
    <source>
        <dbReference type="ARBA" id="ARBA00023015"/>
    </source>
</evidence>
<dbReference type="InterPro" id="IPR013087">
    <property type="entry name" value="Znf_C2H2_type"/>
</dbReference>
<keyword evidence="9" id="KW-0238">DNA-binding</keyword>
<dbReference type="GO" id="GO:0001228">
    <property type="term" value="F:DNA-binding transcription activator activity, RNA polymerase II-specific"/>
    <property type="evidence" value="ECO:0007669"/>
    <property type="project" value="TreeGrafter"/>
</dbReference>
<reference evidence="15 16" key="1">
    <citation type="submission" date="2021-04" db="EMBL/GenBank/DDBJ databases">
        <authorList>
            <consortium name="Wellcome Sanger Institute Data Sharing"/>
        </authorList>
    </citation>
    <scope>NUCLEOTIDE SEQUENCE [LARGE SCALE GENOMIC DNA]</scope>
</reference>
<feature type="domain" description="C2H2-type" evidence="14">
    <location>
        <begin position="676"/>
        <end position="703"/>
    </location>
</feature>
<keyword evidence="5" id="KW-0677">Repeat</keyword>
<feature type="domain" description="C2H2-type" evidence="14">
    <location>
        <begin position="760"/>
        <end position="787"/>
    </location>
</feature>
<dbReference type="GO" id="GO:0008270">
    <property type="term" value="F:zinc ion binding"/>
    <property type="evidence" value="ECO:0007669"/>
    <property type="project" value="UniProtKB-KW"/>
</dbReference>
<feature type="domain" description="C2H2-type" evidence="14">
    <location>
        <begin position="290"/>
        <end position="317"/>
    </location>
</feature>
<evidence type="ECO:0000256" key="1">
    <source>
        <dbReference type="ARBA" id="ARBA00003767"/>
    </source>
</evidence>
<dbReference type="GO" id="GO:0000978">
    <property type="term" value="F:RNA polymerase II cis-regulatory region sequence-specific DNA binding"/>
    <property type="evidence" value="ECO:0007669"/>
    <property type="project" value="TreeGrafter"/>
</dbReference>
<comment type="subcellular location">
    <subcellularLocation>
        <location evidence="2">Nucleus</location>
    </subcellularLocation>
</comment>
<evidence type="ECO:0000259" key="14">
    <source>
        <dbReference type="PROSITE" id="PS50157"/>
    </source>
</evidence>
<keyword evidence="11" id="KW-0539">Nucleus</keyword>
<dbReference type="SMART" id="SM00355">
    <property type="entry name" value="ZnF_C2H2"/>
    <property type="match status" value="18"/>
</dbReference>
<feature type="domain" description="C2H2-type" evidence="14">
    <location>
        <begin position="594"/>
        <end position="616"/>
    </location>
</feature>
<dbReference type="GeneTree" id="ENSGT01030000234576"/>
<dbReference type="Ensembl" id="ENSATET00000077348.1">
    <property type="protein sequence ID" value="ENSATEP00000077880.1"/>
    <property type="gene ID" value="ENSATEG00000023044.3"/>
</dbReference>
<organism evidence="15 16">
    <name type="scientific">Anabas testudineus</name>
    <name type="common">Climbing perch</name>
    <name type="synonym">Anthias testudineus</name>
    <dbReference type="NCBI Taxonomy" id="64144"/>
    <lineage>
        <taxon>Eukaryota</taxon>
        <taxon>Metazoa</taxon>
        <taxon>Chordata</taxon>
        <taxon>Craniata</taxon>
        <taxon>Vertebrata</taxon>
        <taxon>Euteleostomi</taxon>
        <taxon>Actinopterygii</taxon>
        <taxon>Neopterygii</taxon>
        <taxon>Teleostei</taxon>
        <taxon>Neoteleostei</taxon>
        <taxon>Acanthomorphata</taxon>
        <taxon>Anabantaria</taxon>
        <taxon>Anabantiformes</taxon>
        <taxon>Anabantoidei</taxon>
        <taxon>Anabantidae</taxon>
        <taxon>Anabas</taxon>
    </lineage>
</organism>
<dbReference type="FunFam" id="3.30.160.60:FF:000060">
    <property type="entry name" value="zinc finger protein 436"/>
    <property type="match status" value="1"/>
</dbReference>
<evidence type="ECO:0000256" key="9">
    <source>
        <dbReference type="ARBA" id="ARBA00023125"/>
    </source>
</evidence>
<dbReference type="Pfam" id="PF13912">
    <property type="entry name" value="zf-C2H2_6"/>
    <property type="match status" value="1"/>
</dbReference>
<feature type="domain" description="C2H2-type" evidence="14">
    <location>
        <begin position="569"/>
        <end position="591"/>
    </location>
</feature>
<dbReference type="FunFam" id="3.30.160.60:FF:000446">
    <property type="entry name" value="Zinc finger protein"/>
    <property type="match status" value="2"/>
</dbReference>
<dbReference type="SUPFAM" id="SSF57667">
    <property type="entry name" value="beta-beta-alpha zinc fingers"/>
    <property type="match status" value="10"/>
</dbReference>
<gene>
    <name evidence="15" type="primary">PRDM15</name>
</gene>
<feature type="compositionally biased region" description="Basic and acidic residues" evidence="13">
    <location>
        <begin position="266"/>
        <end position="276"/>
    </location>
</feature>
<evidence type="ECO:0000256" key="5">
    <source>
        <dbReference type="ARBA" id="ARBA00022737"/>
    </source>
</evidence>
<evidence type="ECO:0000256" key="13">
    <source>
        <dbReference type="SAM" id="MobiDB-lite"/>
    </source>
</evidence>
<dbReference type="CDD" id="cd11657">
    <property type="entry name" value="TIN2_N"/>
    <property type="match status" value="1"/>
</dbReference>
<feature type="domain" description="C2H2-type" evidence="14">
    <location>
        <begin position="873"/>
        <end position="900"/>
    </location>
</feature>
<evidence type="ECO:0000256" key="11">
    <source>
        <dbReference type="ARBA" id="ARBA00023242"/>
    </source>
</evidence>
<evidence type="ECO:0000256" key="12">
    <source>
        <dbReference type="PROSITE-ProRule" id="PRU00042"/>
    </source>
</evidence>
<keyword evidence="8" id="KW-0805">Transcription regulation</keyword>
<feature type="region of interest" description="Disordered" evidence="13">
    <location>
        <begin position="266"/>
        <end position="285"/>
    </location>
</feature>
<evidence type="ECO:0000256" key="3">
    <source>
        <dbReference type="ARBA" id="ARBA00006991"/>
    </source>
</evidence>
<comment type="similarity">
    <text evidence="3">Belongs to the krueppel C2H2-type zinc-finger protein family.</text>
</comment>
<dbReference type="PROSITE" id="PS50157">
    <property type="entry name" value="ZINC_FINGER_C2H2_2"/>
    <property type="match status" value="19"/>
</dbReference>
<reference evidence="15" key="3">
    <citation type="submission" date="2025-09" db="UniProtKB">
        <authorList>
            <consortium name="Ensembl"/>
        </authorList>
    </citation>
    <scope>IDENTIFICATION</scope>
</reference>